<dbReference type="AlphaFoldDB" id="A0A1V9YSB2"/>
<dbReference type="Proteomes" id="UP000243579">
    <property type="component" value="Unassembled WGS sequence"/>
</dbReference>
<evidence type="ECO:0008006" key="3">
    <source>
        <dbReference type="Google" id="ProtNLM"/>
    </source>
</evidence>
<reference evidence="1 2" key="1">
    <citation type="journal article" date="2014" name="Genome Biol. Evol.">
        <title>The secreted proteins of Achlya hypogyna and Thraustotheca clavata identify the ancestral oomycete secretome and reveal gene acquisitions by horizontal gene transfer.</title>
        <authorList>
            <person name="Misner I."/>
            <person name="Blouin N."/>
            <person name="Leonard G."/>
            <person name="Richards T.A."/>
            <person name="Lane C.E."/>
        </authorList>
    </citation>
    <scope>NUCLEOTIDE SEQUENCE [LARGE SCALE GENOMIC DNA]</scope>
    <source>
        <strain evidence="1 2">ATCC 48635</strain>
    </source>
</reference>
<accession>A0A1V9YSB2</accession>
<gene>
    <name evidence="1" type="ORF">ACHHYP_06725</name>
</gene>
<sequence>MASSTRTSTEDIHRYASSTRTSTEDIHRYVHRVSHILRRLPPVHGDVWLRLLYYMLPVNYRVAYLQATNRSAVCCAYNCGAVETEHHALHACPVVQPLWHLHASAWVVYGVSFEWPSITQLDSFPTNARARNDKLAVQLLWHLLVGATLHLIWTLHNAVQYDNHSVPPPATLAELSFLHRMASVRRWLRLQPPDCPLRASALRVLNVLRWQNA</sequence>
<comment type="caution">
    <text evidence="1">The sequence shown here is derived from an EMBL/GenBank/DDBJ whole genome shotgun (WGS) entry which is preliminary data.</text>
</comment>
<name>A0A1V9YSB2_ACHHY</name>
<protein>
    <recommendedName>
        <fullName evidence="3">Reverse transcriptase zinc-binding domain-containing protein</fullName>
    </recommendedName>
</protein>
<evidence type="ECO:0000313" key="2">
    <source>
        <dbReference type="Proteomes" id="UP000243579"/>
    </source>
</evidence>
<keyword evidence="2" id="KW-1185">Reference proteome</keyword>
<proteinExistence type="predicted"/>
<dbReference type="OrthoDB" id="74791at2759"/>
<dbReference type="EMBL" id="JNBR01001181">
    <property type="protein sequence ID" value="OQR88608.1"/>
    <property type="molecule type" value="Genomic_DNA"/>
</dbReference>
<evidence type="ECO:0000313" key="1">
    <source>
        <dbReference type="EMBL" id="OQR88608.1"/>
    </source>
</evidence>
<organism evidence="1 2">
    <name type="scientific">Achlya hypogyna</name>
    <name type="common">Oomycete</name>
    <name type="synonym">Protoachlya hypogyna</name>
    <dbReference type="NCBI Taxonomy" id="1202772"/>
    <lineage>
        <taxon>Eukaryota</taxon>
        <taxon>Sar</taxon>
        <taxon>Stramenopiles</taxon>
        <taxon>Oomycota</taxon>
        <taxon>Saprolegniomycetes</taxon>
        <taxon>Saprolegniales</taxon>
        <taxon>Achlyaceae</taxon>
        <taxon>Achlya</taxon>
    </lineage>
</organism>